<evidence type="ECO:0000313" key="3">
    <source>
        <dbReference type="EMBL" id="SES38774.1"/>
    </source>
</evidence>
<dbReference type="EMBL" id="FOGU01000014">
    <property type="protein sequence ID" value="SES38774.1"/>
    <property type="molecule type" value="Genomic_DNA"/>
</dbReference>
<feature type="region of interest" description="Disordered" evidence="1">
    <location>
        <begin position="210"/>
        <end position="233"/>
    </location>
</feature>
<protein>
    <submittedName>
        <fullName evidence="3">Anti-sigma-K factor RskA</fullName>
    </submittedName>
</protein>
<gene>
    <name evidence="3" type="ORF">SAMN04490244_11466</name>
</gene>
<dbReference type="STRING" id="641238.SAMN04490244_11466"/>
<dbReference type="OrthoDB" id="9816387at2"/>
<name>A0A1H9WY56_9RHOB</name>
<dbReference type="RefSeq" id="WP_092696081.1">
    <property type="nucleotide sequence ID" value="NZ_FOGU01000014.1"/>
</dbReference>
<proteinExistence type="predicted"/>
<evidence type="ECO:0000256" key="1">
    <source>
        <dbReference type="SAM" id="MobiDB-lite"/>
    </source>
</evidence>
<dbReference type="GO" id="GO:0005886">
    <property type="term" value="C:plasma membrane"/>
    <property type="evidence" value="ECO:0007669"/>
    <property type="project" value="InterPro"/>
</dbReference>
<sequence length="233" mass="24431">MTAPADLAELYILGALDDDAHAEVEARIAAPADAEDRALREAVRAARERFHDLDRSAPQLPVGAGLWSRIEAALTGRPQPVGDGARGAAGVARAWRPTALAAMAATVLLAAGLTWQVLQARPPLTMAILLNDDGQSVALVETYPDDTIRVTPLAPISPDGPQVLEVWTKPDPDGPPVSLGTLERARRARLTGPDLPLPDIDQLYEITVEPAGGSPTGQPTGPVVGLGNASRTY</sequence>
<evidence type="ECO:0000313" key="4">
    <source>
        <dbReference type="Proteomes" id="UP000198885"/>
    </source>
</evidence>
<dbReference type="Pfam" id="PF10099">
    <property type="entry name" value="RskA_C"/>
    <property type="match status" value="1"/>
</dbReference>
<evidence type="ECO:0000259" key="2">
    <source>
        <dbReference type="Pfam" id="PF10099"/>
    </source>
</evidence>
<reference evidence="3 4" key="1">
    <citation type="submission" date="2016-10" db="EMBL/GenBank/DDBJ databases">
        <authorList>
            <person name="de Groot N.N."/>
        </authorList>
    </citation>
    <scope>NUCLEOTIDE SEQUENCE [LARGE SCALE GENOMIC DNA]</scope>
    <source>
        <strain evidence="3 4">DSM 23042</strain>
    </source>
</reference>
<dbReference type="AlphaFoldDB" id="A0A1H9WY56"/>
<accession>A0A1H9WY56</accession>
<dbReference type="InterPro" id="IPR018764">
    <property type="entry name" value="RskA_C"/>
</dbReference>
<keyword evidence="4" id="KW-1185">Reference proteome</keyword>
<dbReference type="Proteomes" id="UP000198885">
    <property type="component" value="Unassembled WGS sequence"/>
</dbReference>
<organism evidence="3 4">
    <name type="scientific">Tranquillimonas rosea</name>
    <dbReference type="NCBI Taxonomy" id="641238"/>
    <lineage>
        <taxon>Bacteria</taxon>
        <taxon>Pseudomonadati</taxon>
        <taxon>Pseudomonadota</taxon>
        <taxon>Alphaproteobacteria</taxon>
        <taxon>Rhodobacterales</taxon>
        <taxon>Roseobacteraceae</taxon>
        <taxon>Tranquillimonas</taxon>
    </lineage>
</organism>
<feature type="domain" description="Anti-sigma K factor RskA C-terminal" evidence="2">
    <location>
        <begin position="100"/>
        <end position="223"/>
    </location>
</feature>